<sequence>MRELDEALAKHLDHVVGKHLERLVAENLERLLPKYLSQLLEPRSRDTQEATPSAASSAASGACLDGNAACLGEVKDDDDDDVIIEWLDDEKEFLKSLDAAEGVQLELGEPPPAASGPEEVIDLSDSLPRDALEDEAAIPDSQELMRRPEMLANWYARWHMSKFSTKAPTYDVMLDAEVASSMSTEELYDEILDRLRNIPDQVWQKDGRRLNVLPEGETRSKQLILGLVTAQAFRNLPTISKETWCLSQLTKILLVYINRLAKENGWGKIHGSTLQLTKNLQTVEHQDQNNGGKSYGTTFGEHTGGGLWVEDANGEEQVAFPAHLKKEGSPEVLRGNRHQPRRALVQFDGNRIHCTCPFQGERYAVILFGLKPGAMEKTSELNQAFLSILGFNLGLGGPPPSHQHLELGRRAAFRQRVDYHPPRVPPMFTRGKKRKTA</sequence>
<evidence type="ECO:0000313" key="1">
    <source>
        <dbReference type="EMBL" id="CAK9007121.1"/>
    </source>
</evidence>
<proteinExistence type="predicted"/>
<keyword evidence="2" id="KW-1185">Reference proteome</keyword>
<name>A0ABP0IYE2_9DINO</name>
<protein>
    <submittedName>
        <fullName evidence="1">Uncharacterized protein</fullName>
    </submittedName>
</protein>
<dbReference type="EMBL" id="CAXAMM010005413">
    <property type="protein sequence ID" value="CAK9007121.1"/>
    <property type="molecule type" value="Genomic_DNA"/>
</dbReference>
<evidence type="ECO:0000313" key="2">
    <source>
        <dbReference type="Proteomes" id="UP001642464"/>
    </source>
</evidence>
<reference evidence="1 2" key="1">
    <citation type="submission" date="2024-02" db="EMBL/GenBank/DDBJ databases">
        <authorList>
            <person name="Chen Y."/>
            <person name="Shah S."/>
            <person name="Dougan E. K."/>
            <person name="Thang M."/>
            <person name="Chan C."/>
        </authorList>
    </citation>
    <scope>NUCLEOTIDE SEQUENCE [LARGE SCALE GENOMIC DNA]</scope>
</reference>
<dbReference type="Proteomes" id="UP001642464">
    <property type="component" value="Unassembled WGS sequence"/>
</dbReference>
<organism evidence="1 2">
    <name type="scientific">Durusdinium trenchii</name>
    <dbReference type="NCBI Taxonomy" id="1381693"/>
    <lineage>
        <taxon>Eukaryota</taxon>
        <taxon>Sar</taxon>
        <taxon>Alveolata</taxon>
        <taxon>Dinophyceae</taxon>
        <taxon>Suessiales</taxon>
        <taxon>Symbiodiniaceae</taxon>
        <taxon>Durusdinium</taxon>
    </lineage>
</organism>
<accession>A0ABP0IYE2</accession>
<gene>
    <name evidence="1" type="ORF">SCF082_LOCUS9327</name>
</gene>
<comment type="caution">
    <text evidence="1">The sequence shown here is derived from an EMBL/GenBank/DDBJ whole genome shotgun (WGS) entry which is preliminary data.</text>
</comment>